<evidence type="ECO:0000313" key="1">
    <source>
        <dbReference type="EMBL" id="MBQ0934434.1"/>
    </source>
</evidence>
<sequence length="68" mass="8173">MKVILRPSDRSSSPWLRRQWQRVRQAVKALLHRLRAVLRPQRMAPVHVPVRISVDPRKISRYVPPHHR</sequence>
<gene>
    <name evidence="1" type="ORF">KAK11_03760</name>
</gene>
<evidence type="ECO:0000313" key="2">
    <source>
        <dbReference type="Proteomes" id="UP000672097"/>
    </source>
</evidence>
<protein>
    <submittedName>
        <fullName evidence="1">Uncharacterized protein</fullName>
    </submittedName>
</protein>
<name>A0ABS5DTF7_9BURK</name>
<reference evidence="1 2" key="1">
    <citation type="submission" date="2021-04" db="EMBL/GenBank/DDBJ databases">
        <title>The genome sequence of type strain Ideonella paludis KCTC 32238.</title>
        <authorList>
            <person name="Liu Y."/>
        </authorList>
    </citation>
    <scope>NUCLEOTIDE SEQUENCE [LARGE SCALE GENOMIC DNA]</scope>
    <source>
        <strain evidence="1 2">KCTC 32238</strain>
    </source>
</reference>
<organism evidence="1 2">
    <name type="scientific">Ideonella paludis</name>
    <dbReference type="NCBI Taxonomy" id="1233411"/>
    <lineage>
        <taxon>Bacteria</taxon>
        <taxon>Pseudomonadati</taxon>
        <taxon>Pseudomonadota</taxon>
        <taxon>Betaproteobacteria</taxon>
        <taxon>Burkholderiales</taxon>
        <taxon>Sphaerotilaceae</taxon>
        <taxon>Ideonella</taxon>
    </lineage>
</organism>
<keyword evidence="2" id="KW-1185">Reference proteome</keyword>
<proteinExistence type="predicted"/>
<comment type="caution">
    <text evidence="1">The sequence shown here is derived from an EMBL/GenBank/DDBJ whole genome shotgun (WGS) entry which is preliminary data.</text>
</comment>
<dbReference type="RefSeq" id="WP_210806278.1">
    <property type="nucleotide sequence ID" value="NZ_JAGQDG010000001.1"/>
</dbReference>
<dbReference type="EMBL" id="JAGQDG010000001">
    <property type="protein sequence ID" value="MBQ0934434.1"/>
    <property type="molecule type" value="Genomic_DNA"/>
</dbReference>
<accession>A0ABS5DTF7</accession>
<dbReference type="Proteomes" id="UP000672097">
    <property type="component" value="Unassembled WGS sequence"/>
</dbReference>